<gene>
    <name evidence="2" type="ORF">O181_089709</name>
</gene>
<keyword evidence="1" id="KW-0812">Transmembrane</keyword>
<evidence type="ECO:0000313" key="2">
    <source>
        <dbReference type="EMBL" id="MBW0549994.1"/>
    </source>
</evidence>
<proteinExistence type="predicted"/>
<keyword evidence="1" id="KW-1133">Transmembrane helix</keyword>
<dbReference type="AlphaFoldDB" id="A0A9Q3P5Z7"/>
<evidence type="ECO:0000313" key="3">
    <source>
        <dbReference type="Proteomes" id="UP000765509"/>
    </source>
</evidence>
<keyword evidence="3" id="KW-1185">Reference proteome</keyword>
<reference evidence="2" key="1">
    <citation type="submission" date="2021-03" db="EMBL/GenBank/DDBJ databases">
        <title>Draft genome sequence of rust myrtle Austropuccinia psidii MF-1, a brazilian biotype.</title>
        <authorList>
            <person name="Quecine M.C."/>
            <person name="Pachon D.M.R."/>
            <person name="Bonatelli M.L."/>
            <person name="Correr F.H."/>
            <person name="Franceschini L.M."/>
            <person name="Leite T.F."/>
            <person name="Margarido G.R.A."/>
            <person name="Almeida C.A."/>
            <person name="Ferrarezi J.A."/>
            <person name="Labate C.A."/>
        </authorList>
    </citation>
    <scope>NUCLEOTIDE SEQUENCE</scope>
    <source>
        <strain evidence="2">MF-1</strain>
    </source>
</reference>
<name>A0A9Q3P5Z7_9BASI</name>
<sequence length="124" mass="14123">MTIVHKAGKIHKNAYGLIRLALPNTPDNPAYVPTGAGPQIPIEVITSKMLEKNSLKKLEIAISWIRIVISLLLYLTKIAKMQIRLVLWMIFGKNLITMEDSIYLMVYYIIDLKTHVLWACVVEC</sequence>
<keyword evidence="1" id="KW-0472">Membrane</keyword>
<evidence type="ECO:0000256" key="1">
    <source>
        <dbReference type="SAM" id="Phobius"/>
    </source>
</evidence>
<protein>
    <submittedName>
        <fullName evidence="2">Uncharacterized protein</fullName>
    </submittedName>
</protein>
<organism evidence="2 3">
    <name type="scientific">Austropuccinia psidii MF-1</name>
    <dbReference type="NCBI Taxonomy" id="1389203"/>
    <lineage>
        <taxon>Eukaryota</taxon>
        <taxon>Fungi</taxon>
        <taxon>Dikarya</taxon>
        <taxon>Basidiomycota</taxon>
        <taxon>Pucciniomycotina</taxon>
        <taxon>Pucciniomycetes</taxon>
        <taxon>Pucciniales</taxon>
        <taxon>Sphaerophragmiaceae</taxon>
        <taxon>Austropuccinia</taxon>
    </lineage>
</organism>
<accession>A0A9Q3P5Z7</accession>
<feature type="transmembrane region" description="Helical" evidence="1">
    <location>
        <begin position="87"/>
        <end position="110"/>
    </location>
</feature>
<comment type="caution">
    <text evidence="2">The sequence shown here is derived from an EMBL/GenBank/DDBJ whole genome shotgun (WGS) entry which is preliminary data.</text>
</comment>
<dbReference type="Proteomes" id="UP000765509">
    <property type="component" value="Unassembled WGS sequence"/>
</dbReference>
<dbReference type="EMBL" id="AVOT02055469">
    <property type="protein sequence ID" value="MBW0549994.1"/>
    <property type="molecule type" value="Genomic_DNA"/>
</dbReference>